<keyword evidence="1" id="KW-0472">Membrane</keyword>
<keyword evidence="1" id="KW-0812">Transmembrane</keyword>
<dbReference type="Proteomes" id="UP001501266">
    <property type="component" value="Unassembled WGS sequence"/>
</dbReference>
<reference evidence="2 3" key="1">
    <citation type="journal article" date="2019" name="Int. J. Syst. Evol. Microbiol.">
        <title>The Global Catalogue of Microorganisms (GCM) 10K type strain sequencing project: providing services to taxonomists for standard genome sequencing and annotation.</title>
        <authorList>
            <consortium name="The Broad Institute Genomics Platform"/>
            <consortium name="The Broad Institute Genome Sequencing Center for Infectious Disease"/>
            <person name="Wu L."/>
            <person name="Ma J."/>
        </authorList>
    </citation>
    <scope>NUCLEOTIDE SEQUENCE [LARGE SCALE GENOMIC DNA]</scope>
    <source>
        <strain evidence="2 3">JCM 12398</strain>
    </source>
</reference>
<dbReference type="RefSeq" id="WP_343920153.1">
    <property type="nucleotide sequence ID" value="NZ_BAAAKK010000005.1"/>
</dbReference>
<feature type="transmembrane region" description="Helical" evidence="1">
    <location>
        <begin position="66"/>
        <end position="89"/>
    </location>
</feature>
<keyword evidence="1" id="KW-1133">Transmembrane helix</keyword>
<comment type="caution">
    <text evidence="2">The sequence shown here is derived from an EMBL/GenBank/DDBJ whole genome shotgun (WGS) entry which is preliminary data.</text>
</comment>
<feature type="transmembrane region" description="Helical" evidence="1">
    <location>
        <begin position="122"/>
        <end position="144"/>
    </location>
</feature>
<evidence type="ECO:0000313" key="2">
    <source>
        <dbReference type="EMBL" id="GAA1424517.1"/>
    </source>
</evidence>
<keyword evidence="3" id="KW-1185">Reference proteome</keyword>
<feature type="transmembrane region" description="Helical" evidence="1">
    <location>
        <begin position="173"/>
        <end position="196"/>
    </location>
</feature>
<dbReference type="EMBL" id="BAAAKK010000005">
    <property type="protein sequence ID" value="GAA1424517.1"/>
    <property type="molecule type" value="Genomic_DNA"/>
</dbReference>
<evidence type="ECO:0000313" key="3">
    <source>
        <dbReference type="Proteomes" id="UP001501266"/>
    </source>
</evidence>
<gene>
    <name evidence="2" type="ORF">GCM10009640_20910</name>
</gene>
<feature type="transmembrane region" description="Helical" evidence="1">
    <location>
        <begin position="96"/>
        <end position="116"/>
    </location>
</feature>
<sequence length="199" mass="20256">MRWSDRLFKRPPLIVAGQPATGWLGLLTSWATAGYGAASASSATGMLLSADAGACGALSPAVCQVAGWGGLLMGVVLLAVAAVLGLVVARGFGPPITWWVLPLMLGALALAPFRAAEGAALPWVWLLLALAAAVLALALVAAAIRQGKAALYGWIRLDGLDAREVAHRPIDRLLAPVAVAAATVAAVFGAHVIRILSEA</sequence>
<organism evidence="2 3">
    <name type="scientific">Agrococcus citreus</name>
    <dbReference type="NCBI Taxonomy" id="84643"/>
    <lineage>
        <taxon>Bacteria</taxon>
        <taxon>Bacillati</taxon>
        <taxon>Actinomycetota</taxon>
        <taxon>Actinomycetes</taxon>
        <taxon>Micrococcales</taxon>
        <taxon>Microbacteriaceae</taxon>
        <taxon>Agrococcus</taxon>
    </lineage>
</organism>
<proteinExistence type="predicted"/>
<accession>A0ABN1YYL4</accession>
<protein>
    <submittedName>
        <fullName evidence="2">Uncharacterized protein</fullName>
    </submittedName>
</protein>
<evidence type="ECO:0000256" key="1">
    <source>
        <dbReference type="SAM" id="Phobius"/>
    </source>
</evidence>
<name>A0ABN1YYL4_9MICO</name>